<evidence type="ECO:0000313" key="3">
    <source>
        <dbReference type="Proteomes" id="UP001595921"/>
    </source>
</evidence>
<name>A0ABD5PAN7_9EURY</name>
<accession>A0ABD5PAN7</accession>
<proteinExistence type="predicted"/>
<dbReference type="Proteomes" id="UP001595921">
    <property type="component" value="Unassembled WGS sequence"/>
</dbReference>
<dbReference type="Gene3D" id="3.40.190.10">
    <property type="entry name" value="Periplasmic binding protein-like II"/>
    <property type="match status" value="2"/>
</dbReference>
<reference evidence="2 3" key="1">
    <citation type="journal article" date="2019" name="Int. J. Syst. Evol. Microbiol.">
        <title>The Global Catalogue of Microorganisms (GCM) 10K type strain sequencing project: providing services to taxonomists for standard genome sequencing and annotation.</title>
        <authorList>
            <consortium name="The Broad Institute Genomics Platform"/>
            <consortium name="The Broad Institute Genome Sequencing Center for Infectious Disease"/>
            <person name="Wu L."/>
            <person name="Ma J."/>
        </authorList>
    </citation>
    <scope>NUCLEOTIDE SEQUENCE [LARGE SCALE GENOMIC DNA]</scope>
    <source>
        <strain evidence="2 3">CGMCC 1.12553</strain>
    </source>
</reference>
<organism evidence="2 3">
    <name type="scientific">Halobium salinum</name>
    <dbReference type="NCBI Taxonomy" id="1364940"/>
    <lineage>
        <taxon>Archaea</taxon>
        <taxon>Methanobacteriati</taxon>
        <taxon>Methanobacteriota</taxon>
        <taxon>Stenosarchaea group</taxon>
        <taxon>Halobacteria</taxon>
        <taxon>Halobacteriales</taxon>
        <taxon>Haloferacaceae</taxon>
        <taxon>Halobium</taxon>
    </lineage>
</organism>
<dbReference type="RefSeq" id="WP_267623010.1">
    <property type="nucleotide sequence ID" value="NZ_JAODIW010000006.1"/>
</dbReference>
<keyword evidence="1" id="KW-0732">Signal</keyword>
<sequence>MRRRAFLAGAGAASVGLAGCTRFVPGTGGGGTADTLRVGTYQAFVDAPSTSAGEWVKTAFEERTGKTLEWVVRENELNEFIQRRQRGAPMEADAYLGVTPQDLVRADATLDDDTPLFEGLDTSQVENVGNVEDAFRFDPQNRVLPTGASYVCLVYDEGAVEAPTSFDDLLGEAYADSLLLANPESTATGLLFLLWSLMQKGADSYLDYWRRLLDNGVRVLGSWSDAYAAYSEGEAPMVVSFSTDQVYAAAEDQPMSRHQIAFLENQGYAYVDGIGKFATTERDDLVNEFTSFLLQPEVQRETAVKNVGIPTVSNASLPEEYQQYVKVPEEPVQYGYEELAANMQSWRDEWARMAASQ</sequence>
<dbReference type="SUPFAM" id="SSF53850">
    <property type="entry name" value="Periplasmic binding protein-like II"/>
    <property type="match status" value="1"/>
</dbReference>
<dbReference type="PROSITE" id="PS51257">
    <property type="entry name" value="PROKAR_LIPOPROTEIN"/>
    <property type="match status" value="1"/>
</dbReference>
<protein>
    <submittedName>
        <fullName evidence="2">Thiamine ABC transporter substrate binding subunit</fullName>
    </submittedName>
</protein>
<evidence type="ECO:0000256" key="1">
    <source>
        <dbReference type="ARBA" id="ARBA00022729"/>
    </source>
</evidence>
<dbReference type="EMBL" id="JBHSDS010000003">
    <property type="protein sequence ID" value="MFC4357745.1"/>
    <property type="molecule type" value="Genomic_DNA"/>
</dbReference>
<dbReference type="AlphaFoldDB" id="A0ABD5PAN7"/>
<dbReference type="PANTHER" id="PTHR30006">
    <property type="entry name" value="THIAMINE-BINDING PERIPLASMIC PROTEIN-RELATED"/>
    <property type="match status" value="1"/>
</dbReference>
<gene>
    <name evidence="2" type="ORF">ACFO0N_07260</name>
</gene>
<evidence type="ECO:0000313" key="2">
    <source>
        <dbReference type="EMBL" id="MFC4357745.1"/>
    </source>
</evidence>
<dbReference type="Pfam" id="PF13416">
    <property type="entry name" value="SBP_bac_8"/>
    <property type="match status" value="1"/>
</dbReference>
<keyword evidence="3" id="KW-1185">Reference proteome</keyword>
<dbReference type="InterPro" id="IPR006059">
    <property type="entry name" value="SBP"/>
</dbReference>
<dbReference type="NCBIfam" id="TIGR01254">
    <property type="entry name" value="sfuA"/>
    <property type="match status" value="1"/>
</dbReference>
<comment type="caution">
    <text evidence="2">The sequence shown here is derived from an EMBL/GenBank/DDBJ whole genome shotgun (WGS) entry which is preliminary data.</text>
</comment>
<dbReference type="InterPro" id="IPR005948">
    <property type="entry name" value="ThiB-like"/>
</dbReference>
<dbReference type="PANTHER" id="PTHR30006:SF2">
    <property type="entry name" value="ABC TRANSPORTER SUBSTRATE-BINDING PROTEIN"/>
    <property type="match status" value="1"/>
</dbReference>